<accession>A0A7J0E5Q9</accession>
<comment type="caution">
    <text evidence="4">The sequence shown here is derived from an EMBL/GenBank/DDBJ whole genome shotgun (WGS) entry which is preliminary data.</text>
</comment>
<keyword evidence="5" id="KW-1185">Reference proteome</keyword>
<dbReference type="PROSITE" id="PS50096">
    <property type="entry name" value="IQ"/>
    <property type="match status" value="1"/>
</dbReference>
<dbReference type="GO" id="GO:0005516">
    <property type="term" value="F:calmodulin binding"/>
    <property type="evidence" value="ECO:0007669"/>
    <property type="project" value="UniProtKB-KW"/>
</dbReference>
<sequence>MGKKGSGWLSTVKRVFKPPAKDLPEKKDNVEKWRHQAPKVVSFEHFQAESSPDVTNDKSYYESPPVTEDRNHAIAVAVATSAAAEAVKAAAQAAAKVVRLAGYGCQSKEERAATLIQSYYKGYLARLALCALKGLVRLQVLVRGPNVRKQAHITMRCMKALVHVQARVRA</sequence>
<dbReference type="Pfam" id="PF00612">
    <property type="entry name" value="IQ"/>
    <property type="match status" value="1"/>
</dbReference>
<reference evidence="4 5" key="1">
    <citation type="submission" date="2019-07" db="EMBL/GenBank/DDBJ databases">
        <title>De Novo Assembly of kiwifruit Actinidia rufa.</title>
        <authorList>
            <person name="Sugita-Konishi S."/>
            <person name="Sato K."/>
            <person name="Mori E."/>
            <person name="Abe Y."/>
            <person name="Kisaki G."/>
            <person name="Hamano K."/>
            <person name="Suezawa K."/>
            <person name="Otani M."/>
            <person name="Fukuda T."/>
            <person name="Manabe T."/>
            <person name="Gomi K."/>
            <person name="Tabuchi M."/>
            <person name="Akimitsu K."/>
            <person name="Kataoka I."/>
        </authorList>
    </citation>
    <scope>NUCLEOTIDE SEQUENCE [LARGE SCALE GENOMIC DNA]</scope>
    <source>
        <strain evidence="5">cv. Fuchu</strain>
    </source>
</reference>
<organism evidence="4 5">
    <name type="scientific">Actinidia rufa</name>
    <dbReference type="NCBI Taxonomy" id="165716"/>
    <lineage>
        <taxon>Eukaryota</taxon>
        <taxon>Viridiplantae</taxon>
        <taxon>Streptophyta</taxon>
        <taxon>Embryophyta</taxon>
        <taxon>Tracheophyta</taxon>
        <taxon>Spermatophyta</taxon>
        <taxon>Magnoliopsida</taxon>
        <taxon>eudicotyledons</taxon>
        <taxon>Gunneridae</taxon>
        <taxon>Pentapetalae</taxon>
        <taxon>asterids</taxon>
        <taxon>Ericales</taxon>
        <taxon>Actinidiaceae</taxon>
        <taxon>Actinidia</taxon>
    </lineage>
</organism>
<dbReference type="InterPro" id="IPR000048">
    <property type="entry name" value="IQ_motif_EF-hand-BS"/>
</dbReference>
<protein>
    <submittedName>
        <fullName evidence="4">Uncharacterized protein</fullName>
    </submittedName>
</protein>
<proteinExistence type="inferred from homology"/>
<dbReference type="Proteomes" id="UP000585474">
    <property type="component" value="Unassembled WGS sequence"/>
</dbReference>
<evidence type="ECO:0000256" key="1">
    <source>
        <dbReference type="ARBA" id="ARBA00022860"/>
    </source>
</evidence>
<keyword evidence="1" id="KW-0112">Calmodulin-binding</keyword>
<comment type="similarity">
    <text evidence="2">Belongs to the IQD family.</text>
</comment>
<feature type="region of interest" description="Disordered" evidence="3">
    <location>
        <begin position="44"/>
        <end position="65"/>
    </location>
</feature>
<evidence type="ECO:0000313" key="5">
    <source>
        <dbReference type="Proteomes" id="UP000585474"/>
    </source>
</evidence>
<dbReference type="SMART" id="SM00015">
    <property type="entry name" value="IQ"/>
    <property type="match status" value="1"/>
</dbReference>
<dbReference type="CDD" id="cd23767">
    <property type="entry name" value="IQCD"/>
    <property type="match status" value="1"/>
</dbReference>
<dbReference type="AlphaFoldDB" id="A0A7J0E5Q9"/>
<evidence type="ECO:0000256" key="3">
    <source>
        <dbReference type="SAM" id="MobiDB-lite"/>
    </source>
</evidence>
<dbReference type="PANTHER" id="PTHR32295">
    <property type="entry name" value="IQ-DOMAIN 5-RELATED"/>
    <property type="match status" value="1"/>
</dbReference>
<name>A0A7J0E5Q9_9ERIC</name>
<dbReference type="OrthoDB" id="694295at2759"/>
<dbReference type="EMBL" id="BJWL01000002">
    <property type="protein sequence ID" value="GFY81833.1"/>
    <property type="molecule type" value="Genomic_DNA"/>
</dbReference>
<dbReference type="PANTHER" id="PTHR32295:SF33">
    <property type="entry name" value="PROTEIN IQ-DOMAIN 21"/>
    <property type="match status" value="1"/>
</dbReference>
<evidence type="ECO:0000256" key="2">
    <source>
        <dbReference type="ARBA" id="ARBA00024341"/>
    </source>
</evidence>
<gene>
    <name evidence="4" type="ORF">Acr_02g0000730</name>
</gene>
<evidence type="ECO:0000313" key="4">
    <source>
        <dbReference type="EMBL" id="GFY81833.1"/>
    </source>
</evidence>